<dbReference type="Gene3D" id="1.25.40.10">
    <property type="entry name" value="Tetratricopeptide repeat domain"/>
    <property type="match status" value="1"/>
</dbReference>
<name>A0A914QHK1_9BILA</name>
<dbReference type="PANTHER" id="PTHR46669:SF1">
    <property type="entry name" value="LEUCINE-RICH PPR MOTIF-CONTAINING PROTEIN, MITOCHONDRIAL"/>
    <property type="match status" value="1"/>
</dbReference>
<proteinExistence type="predicted"/>
<dbReference type="GO" id="GO:0005634">
    <property type="term" value="C:nucleus"/>
    <property type="evidence" value="ECO:0007669"/>
    <property type="project" value="TreeGrafter"/>
</dbReference>
<keyword evidence="1" id="KW-1185">Reference proteome</keyword>
<accession>A0A914QHK1</accession>
<dbReference type="Proteomes" id="UP000887578">
    <property type="component" value="Unplaced"/>
</dbReference>
<dbReference type="InterPro" id="IPR011990">
    <property type="entry name" value="TPR-like_helical_dom_sf"/>
</dbReference>
<dbReference type="GO" id="GO:0005739">
    <property type="term" value="C:mitochondrion"/>
    <property type="evidence" value="ECO:0007669"/>
    <property type="project" value="TreeGrafter"/>
</dbReference>
<evidence type="ECO:0000313" key="1">
    <source>
        <dbReference type="Proteomes" id="UP000887578"/>
    </source>
</evidence>
<organism evidence="1 2">
    <name type="scientific">Panagrolaimus davidi</name>
    <dbReference type="NCBI Taxonomy" id="227884"/>
    <lineage>
        <taxon>Eukaryota</taxon>
        <taxon>Metazoa</taxon>
        <taxon>Ecdysozoa</taxon>
        <taxon>Nematoda</taxon>
        <taxon>Chromadorea</taxon>
        <taxon>Rhabditida</taxon>
        <taxon>Tylenchina</taxon>
        <taxon>Panagrolaimomorpha</taxon>
        <taxon>Panagrolaimoidea</taxon>
        <taxon>Panagrolaimidae</taxon>
        <taxon>Panagrolaimus</taxon>
    </lineage>
</organism>
<dbReference type="InterPro" id="IPR033490">
    <property type="entry name" value="LRP130"/>
</dbReference>
<dbReference type="AlphaFoldDB" id="A0A914QHK1"/>
<reference evidence="2" key="1">
    <citation type="submission" date="2022-11" db="UniProtKB">
        <authorList>
            <consortium name="WormBaseParasite"/>
        </authorList>
    </citation>
    <scope>IDENTIFICATION</scope>
</reference>
<dbReference type="PANTHER" id="PTHR46669">
    <property type="entry name" value="LEUCINE-RICH PPR MOTIF-CONTAINING PROTEIN, MITOCHONDRIAL"/>
    <property type="match status" value="1"/>
</dbReference>
<evidence type="ECO:0000313" key="2">
    <source>
        <dbReference type="WBParaSite" id="PDA_v2.g31076.t1"/>
    </source>
</evidence>
<sequence length="515" mass="58680">MSGYRRCLSIRHFNTSSTLLNAVAATRTSTAPSLSTFIRSGRRVLSEDDRRRTTSFNRRTNAVTERVQQVRDERRSLIERHRGAIEGSEQKDLQSIIEMIEFNSYTTNAQLENVLYMLNKNPSALNTLNDRQLSILIQAGGDAAQNVSFHYRKTYVEKLWQKAAERKADIGILSYNARIQANIDNRVKQNVVEILQELSAADINADEHTFCLLAKLYAYEGQTAGILNIIEILKEQNLPATQPLFESLVYSFAYNNEDERVKTICQSLSSNPAINVPLLYIAAATAKARVTKDIDEVLKILVDIPKSANFDRKEHASKILGIIVVLLENGVKGVVPKLQHYLYFDHARGSIPYSHFAEKAAFKLFKYGNEAGALELFPVLDYHSKIKLREFFVEQLKQSVFSSPEKAVELADIFREGQIFTKPLARIVQYAYFENKRIFPFYQKFIESSEFKEFEGRSHLYYPLIVNLCSQISALNPGTSERQQLFTQLFDIVTKCQLSELISRKIADVLESEGL</sequence>
<dbReference type="GO" id="GO:0003730">
    <property type="term" value="F:mRNA 3'-UTR binding"/>
    <property type="evidence" value="ECO:0007669"/>
    <property type="project" value="TreeGrafter"/>
</dbReference>
<protein>
    <submittedName>
        <fullName evidence="2">Uncharacterized protein</fullName>
    </submittedName>
</protein>
<dbReference type="GO" id="GO:0070129">
    <property type="term" value="P:regulation of mitochondrial translation"/>
    <property type="evidence" value="ECO:0007669"/>
    <property type="project" value="TreeGrafter"/>
</dbReference>
<dbReference type="WBParaSite" id="PDA_v2.g31076.t1">
    <property type="protein sequence ID" value="PDA_v2.g31076.t1"/>
    <property type="gene ID" value="PDA_v2.g31076"/>
</dbReference>